<dbReference type="EMBL" id="CAKP01000021">
    <property type="protein sequence ID" value="CCC58152.1"/>
    <property type="molecule type" value="Genomic_DNA"/>
</dbReference>
<dbReference type="RefSeq" id="WP_008907867.1">
    <property type="nucleotide sequence ID" value="NZ_CAKP01000021.1"/>
</dbReference>
<comment type="caution">
    <text evidence="1">The sequence shown here is derived from an EMBL/GenBank/DDBJ whole genome shotgun (WGS) entry which is preliminary data.</text>
</comment>
<organism evidence="1 2">
    <name type="scientific">Caloramator australicus RC3</name>
    <dbReference type="NCBI Taxonomy" id="857293"/>
    <lineage>
        <taxon>Bacteria</taxon>
        <taxon>Bacillati</taxon>
        <taxon>Bacillota</taxon>
        <taxon>Clostridia</taxon>
        <taxon>Eubacteriales</taxon>
        <taxon>Clostridiaceae</taxon>
        <taxon>Caloramator</taxon>
    </lineage>
</organism>
<dbReference type="STRING" id="857293.CAAU_0503"/>
<dbReference type="AlphaFoldDB" id="G0V4W2"/>
<name>G0V4W2_9CLOT</name>
<reference evidence="1 2" key="1">
    <citation type="journal article" date="2011" name="J. Bacteriol.">
        <title>Draft genome sequence of Caloramator australicus strain RC3T, a thermoanaerobe from the Great Artesian Basin of Australia.</title>
        <authorList>
            <person name="Ogg C.D."/>
            <person name="Patel B.K.C."/>
        </authorList>
    </citation>
    <scope>NUCLEOTIDE SEQUENCE [LARGE SCALE GENOMIC DNA]</scope>
    <source>
        <strain evidence="1 2">RC3</strain>
    </source>
</reference>
<evidence type="ECO:0008006" key="3">
    <source>
        <dbReference type="Google" id="ProtNLM"/>
    </source>
</evidence>
<dbReference type="eggNOG" id="ENOG5032ZA5">
    <property type="taxonomic scope" value="Bacteria"/>
</dbReference>
<dbReference type="InterPro" id="IPR022477">
    <property type="entry name" value="Spore_YqfC"/>
</dbReference>
<dbReference type="InterPro" id="IPR022476">
    <property type="entry name" value="Spore_YabP/YqfC"/>
</dbReference>
<sequence>MDIKQRFSDALDIPEEIVLDVPVIKIVSNNKIIIENHKGIIEYSKTTVRINSRIGIVALKGEDFVIKYITQDEIILEGEIEVIEFIK</sequence>
<proteinExistence type="predicted"/>
<accession>G0V4W2</accession>
<evidence type="ECO:0000313" key="2">
    <source>
        <dbReference type="Proteomes" id="UP000007652"/>
    </source>
</evidence>
<dbReference type="Proteomes" id="UP000007652">
    <property type="component" value="Unassembled WGS sequence"/>
</dbReference>
<dbReference type="NCBIfam" id="TIGR02856">
    <property type="entry name" value="spore_yqfC"/>
    <property type="match status" value="1"/>
</dbReference>
<evidence type="ECO:0000313" key="1">
    <source>
        <dbReference type="EMBL" id="CCC58152.1"/>
    </source>
</evidence>
<dbReference type="OrthoDB" id="2989236at2"/>
<keyword evidence="2" id="KW-1185">Reference proteome</keyword>
<dbReference type="Pfam" id="PF07873">
    <property type="entry name" value="YabP"/>
    <property type="match status" value="1"/>
</dbReference>
<gene>
    <name evidence="1" type="ORF">CAAU_0503</name>
</gene>
<protein>
    <recommendedName>
        <fullName evidence="3">Sporulation protein YqfC</fullName>
    </recommendedName>
</protein>